<evidence type="ECO:0000313" key="4">
    <source>
        <dbReference type="Proteomes" id="UP000546162"/>
    </source>
</evidence>
<keyword evidence="1" id="KW-0723">Serine/threonine-protein kinase</keyword>
<dbReference type="PANTHER" id="PTHR35526:SF3">
    <property type="entry name" value="ANTI-SIGMA-F FACTOR RSBW"/>
    <property type="match status" value="1"/>
</dbReference>
<evidence type="ECO:0000259" key="2">
    <source>
        <dbReference type="Pfam" id="PF13581"/>
    </source>
</evidence>
<dbReference type="GO" id="GO:0004674">
    <property type="term" value="F:protein serine/threonine kinase activity"/>
    <property type="evidence" value="ECO:0007669"/>
    <property type="project" value="UniProtKB-KW"/>
</dbReference>
<evidence type="ECO:0000256" key="1">
    <source>
        <dbReference type="ARBA" id="ARBA00022527"/>
    </source>
</evidence>
<protein>
    <submittedName>
        <fullName evidence="3">Anti-sigma regulatory factor (Ser/Thr protein kinase)</fullName>
    </submittedName>
</protein>
<proteinExistence type="predicted"/>
<sequence length="277" mass="29984">MSADSTSQPGDALPGSPITAVKDERTAIVELAVTGTWDHRLWEQADQTWQECLAEHPTGLLLDLSYLDDPDARSAALWHTVQAHGSRMQPPVPVAVCLRPGTPLAVRLGRPDGDRGLPVYLDLDQARHALAISRPRTEQVRAMLAPDPASAAVARELVTAACREWALEPLLPYARLVASELVTNAAEHAGTTVDLVVTRLGPQQRGKSPHQHYLHLAVYDRSPELPRPVHDGDTLPDGALTLRGVGLHVVGQAAWTWGALPTRTGKVVWATIRQPPP</sequence>
<keyword evidence="1" id="KW-0418">Kinase</keyword>
<evidence type="ECO:0000313" key="3">
    <source>
        <dbReference type="EMBL" id="MBB4741998.1"/>
    </source>
</evidence>
<accession>A0A7W7H159</accession>
<gene>
    <name evidence="3" type="ORF">BJY16_005457</name>
</gene>
<dbReference type="Gene3D" id="3.30.565.10">
    <property type="entry name" value="Histidine kinase-like ATPase, C-terminal domain"/>
    <property type="match status" value="1"/>
</dbReference>
<dbReference type="AlphaFoldDB" id="A0A7W7H159"/>
<keyword evidence="1" id="KW-0808">Transferase</keyword>
<dbReference type="InterPro" id="IPR050267">
    <property type="entry name" value="Anti-sigma-factor_SerPK"/>
</dbReference>
<comment type="caution">
    <text evidence="3">The sequence shown here is derived from an EMBL/GenBank/DDBJ whole genome shotgun (WGS) entry which is preliminary data.</text>
</comment>
<organism evidence="3 4">
    <name type="scientific">Actinoplanes octamycinicus</name>
    <dbReference type="NCBI Taxonomy" id="135948"/>
    <lineage>
        <taxon>Bacteria</taxon>
        <taxon>Bacillati</taxon>
        <taxon>Actinomycetota</taxon>
        <taxon>Actinomycetes</taxon>
        <taxon>Micromonosporales</taxon>
        <taxon>Micromonosporaceae</taxon>
        <taxon>Actinoplanes</taxon>
    </lineage>
</organism>
<keyword evidence="4" id="KW-1185">Reference proteome</keyword>
<dbReference type="Pfam" id="PF13581">
    <property type="entry name" value="HATPase_c_2"/>
    <property type="match status" value="1"/>
</dbReference>
<dbReference type="InterPro" id="IPR036890">
    <property type="entry name" value="HATPase_C_sf"/>
</dbReference>
<dbReference type="Proteomes" id="UP000546162">
    <property type="component" value="Unassembled WGS sequence"/>
</dbReference>
<dbReference type="InterPro" id="IPR003594">
    <property type="entry name" value="HATPase_dom"/>
</dbReference>
<dbReference type="RefSeq" id="WP_185042420.1">
    <property type="nucleotide sequence ID" value="NZ_BAABFG010000005.1"/>
</dbReference>
<feature type="domain" description="Histidine kinase/HSP90-like ATPase" evidence="2">
    <location>
        <begin position="145"/>
        <end position="271"/>
    </location>
</feature>
<dbReference type="CDD" id="cd16936">
    <property type="entry name" value="HATPase_RsbW-like"/>
    <property type="match status" value="1"/>
</dbReference>
<name>A0A7W7H159_9ACTN</name>
<dbReference type="PANTHER" id="PTHR35526">
    <property type="entry name" value="ANTI-SIGMA-F FACTOR RSBW-RELATED"/>
    <property type="match status" value="1"/>
</dbReference>
<reference evidence="3 4" key="1">
    <citation type="submission" date="2020-08" db="EMBL/GenBank/DDBJ databases">
        <title>Sequencing the genomes of 1000 actinobacteria strains.</title>
        <authorList>
            <person name="Klenk H.-P."/>
        </authorList>
    </citation>
    <scope>NUCLEOTIDE SEQUENCE [LARGE SCALE GENOMIC DNA]</scope>
    <source>
        <strain evidence="3 4">DSM 45809</strain>
    </source>
</reference>
<dbReference type="EMBL" id="JACHNB010000001">
    <property type="protein sequence ID" value="MBB4741998.1"/>
    <property type="molecule type" value="Genomic_DNA"/>
</dbReference>